<evidence type="ECO:0000313" key="5">
    <source>
        <dbReference type="Proteomes" id="UP000515511"/>
    </source>
</evidence>
<dbReference type="InterPro" id="IPR009057">
    <property type="entry name" value="Homeodomain-like_sf"/>
</dbReference>
<dbReference type="KEGG" id="lse:F1C12_10660"/>
<feature type="domain" description="HTH araC/xylS-type" evidence="3">
    <location>
        <begin position="216"/>
        <end position="320"/>
    </location>
</feature>
<dbReference type="GO" id="GO:0043565">
    <property type="term" value="F:sequence-specific DNA binding"/>
    <property type="evidence" value="ECO:0007669"/>
    <property type="project" value="InterPro"/>
</dbReference>
<sequence length="320" mass="35002">MTDPLAQKPTFHRIIDAADVGQAEHSLRLISPNVKIASSSDLRHRLEIDGDDRFSVARMQFSGRLWGTEDPSEVVTVAVAVGGRLDWEVGDETGVGPSPWLQAPGTATFAHFGPVDELAVFLPARTLRDFACALYGDERLELVFDGARPVDSAHARSLTEMVKLAREFAEADSFEQDLVRASLYRLLAVSVLEGFRLKGDRTSRTLGAEARLRRYRTAAQFIDDYASLPITDVDIAHAADVGLAELDAIFSAHSPDGRLVGEHLRRTRLAAAHQDLLDGDPGRGDTVTAIAHRWGFPGASAFAKLYSTVYGVSPRRVLER</sequence>
<dbReference type="PANTHER" id="PTHR47893:SF1">
    <property type="entry name" value="REGULATORY PROTEIN PCHR"/>
    <property type="match status" value="1"/>
</dbReference>
<reference evidence="5" key="1">
    <citation type="submission" date="2019-09" db="EMBL/GenBank/DDBJ databases">
        <title>Antimicrobial potential of Antarctic Bacteria.</title>
        <authorList>
            <person name="Benaud N."/>
            <person name="Edwards R.J."/>
            <person name="Ferrari B.C."/>
        </authorList>
    </citation>
    <scope>NUCLEOTIDE SEQUENCE [LARGE SCALE GENOMIC DNA]</scope>
    <source>
        <strain evidence="5">INR9</strain>
    </source>
</reference>
<evidence type="ECO:0000259" key="3">
    <source>
        <dbReference type="PROSITE" id="PS01124"/>
    </source>
</evidence>
<dbReference type="GO" id="GO:0003700">
    <property type="term" value="F:DNA-binding transcription factor activity"/>
    <property type="evidence" value="ECO:0007669"/>
    <property type="project" value="InterPro"/>
</dbReference>
<proteinExistence type="predicted"/>
<dbReference type="Proteomes" id="UP000515511">
    <property type="component" value="Chromosome"/>
</dbReference>
<dbReference type="InterPro" id="IPR018060">
    <property type="entry name" value="HTH_AraC"/>
</dbReference>
<dbReference type="SUPFAM" id="SSF46689">
    <property type="entry name" value="Homeodomain-like"/>
    <property type="match status" value="1"/>
</dbReference>
<dbReference type="PANTHER" id="PTHR47893">
    <property type="entry name" value="REGULATORY PROTEIN PCHR"/>
    <property type="match status" value="1"/>
</dbReference>
<dbReference type="EMBL" id="CP043641">
    <property type="protein sequence ID" value="QNE35544.1"/>
    <property type="molecule type" value="Genomic_DNA"/>
</dbReference>
<organism evidence="4 5">
    <name type="scientific">Leifsonia shinshuensis</name>
    <dbReference type="NCBI Taxonomy" id="150026"/>
    <lineage>
        <taxon>Bacteria</taxon>
        <taxon>Bacillati</taxon>
        <taxon>Actinomycetota</taxon>
        <taxon>Actinomycetes</taxon>
        <taxon>Micrococcales</taxon>
        <taxon>Microbacteriaceae</taxon>
        <taxon>Leifsonia</taxon>
    </lineage>
</organism>
<protein>
    <submittedName>
        <fullName evidence="4">Helix-turn-helix domain-containing protein</fullName>
    </submittedName>
</protein>
<keyword evidence="1" id="KW-0805">Transcription regulation</keyword>
<dbReference type="AlphaFoldDB" id="A0A7G6YAM9"/>
<gene>
    <name evidence="4" type="ORF">F1C12_10660</name>
</gene>
<evidence type="ECO:0000256" key="1">
    <source>
        <dbReference type="ARBA" id="ARBA00023015"/>
    </source>
</evidence>
<dbReference type="Pfam" id="PF12833">
    <property type="entry name" value="HTH_18"/>
    <property type="match status" value="1"/>
</dbReference>
<dbReference type="PROSITE" id="PS01124">
    <property type="entry name" value="HTH_ARAC_FAMILY_2"/>
    <property type="match status" value="1"/>
</dbReference>
<name>A0A7G6YAM9_9MICO</name>
<evidence type="ECO:0000256" key="2">
    <source>
        <dbReference type="ARBA" id="ARBA00023163"/>
    </source>
</evidence>
<dbReference type="Gene3D" id="1.10.10.60">
    <property type="entry name" value="Homeodomain-like"/>
    <property type="match status" value="1"/>
</dbReference>
<dbReference type="SMART" id="SM00342">
    <property type="entry name" value="HTH_ARAC"/>
    <property type="match status" value="1"/>
</dbReference>
<evidence type="ECO:0000313" key="4">
    <source>
        <dbReference type="EMBL" id="QNE35544.1"/>
    </source>
</evidence>
<dbReference type="RefSeq" id="WP_185275012.1">
    <property type="nucleotide sequence ID" value="NZ_CP043641.1"/>
</dbReference>
<dbReference type="InterPro" id="IPR053142">
    <property type="entry name" value="PchR_regulatory_protein"/>
</dbReference>
<accession>A0A7G6YAM9</accession>
<keyword evidence="2" id="KW-0804">Transcription</keyword>